<name>A0A6L6IIA1_9ENTR</name>
<dbReference type="EMBL" id="WMJZ01000003">
    <property type="protein sequence ID" value="MTH45316.1"/>
    <property type="molecule type" value="Genomic_DNA"/>
</dbReference>
<dbReference type="OrthoDB" id="445530at2"/>
<dbReference type="AlphaFoldDB" id="A0A6L6IIA1"/>
<protein>
    <submittedName>
        <fullName evidence="1">Uncharacterized protein</fullName>
    </submittedName>
</protein>
<evidence type="ECO:0000313" key="2">
    <source>
        <dbReference type="Proteomes" id="UP000477739"/>
    </source>
</evidence>
<reference evidence="1 2" key="1">
    <citation type="submission" date="2019-11" db="EMBL/GenBank/DDBJ databases">
        <title>Escherichia alba sp. nov. isolated from the gut of plastic-eating superworms Zophobas atratus.</title>
        <authorList>
            <person name="Yang Y."/>
        </authorList>
    </citation>
    <scope>NUCLEOTIDE SEQUENCE [LARGE SCALE GENOMIC DNA]</scope>
    <source>
        <strain evidence="2">BIT-B35</strain>
    </source>
</reference>
<keyword evidence="2" id="KW-1185">Reference proteome</keyword>
<comment type="caution">
    <text evidence="1">The sequence shown here is derived from an EMBL/GenBank/DDBJ whole genome shotgun (WGS) entry which is preliminary data.</text>
</comment>
<proteinExistence type="predicted"/>
<sequence length="271" mass="30897">MLEEGSSGNDNDYYELFMEPIRKCKDYKPKLGGNNSDGVDLDGFKSLYGSDSFYSWIGLDSELMYSAHKAAGGMTSIYRQIGIGCERLFRQIIMDTCLYDDPFFSNWSYESKTSGGKVKTLYLDGRLELNEIKNEKVLYEVKSWMQKYCDRLDVPVPLNGVVFEVRQGYKSKDSKRQNGDIDNATVAWANGYLPIFAIFSAQIDKDIVYRYINNRCGILTGINESDAGEFLSLFSFFRKVLGYDLAGFFQRNSDKMKLEINTVLAKLLSPQ</sequence>
<dbReference type="Proteomes" id="UP000477739">
    <property type="component" value="Unassembled WGS sequence"/>
</dbReference>
<gene>
    <name evidence="1" type="ORF">GJV78_03350</name>
</gene>
<evidence type="ECO:0000313" key="1">
    <source>
        <dbReference type="EMBL" id="MTH45316.1"/>
    </source>
</evidence>
<organism evidence="1 2">
    <name type="scientific">Intestinirhabdus alba</name>
    <dbReference type="NCBI Taxonomy" id="2899544"/>
    <lineage>
        <taxon>Bacteria</taxon>
        <taxon>Pseudomonadati</taxon>
        <taxon>Pseudomonadota</taxon>
        <taxon>Gammaproteobacteria</taxon>
        <taxon>Enterobacterales</taxon>
        <taxon>Enterobacteriaceae</taxon>
        <taxon>Intestinirhabdus</taxon>
    </lineage>
</organism>
<accession>A0A6L6IIA1</accession>